<evidence type="ECO:0000256" key="2">
    <source>
        <dbReference type="ARBA" id="ARBA00022448"/>
    </source>
</evidence>
<evidence type="ECO:0000256" key="5">
    <source>
        <dbReference type="ARBA" id="ARBA00023136"/>
    </source>
</evidence>
<dbReference type="EMBL" id="BARS01009994">
    <property type="protein sequence ID" value="GAF82472.1"/>
    <property type="molecule type" value="Genomic_DNA"/>
</dbReference>
<dbReference type="SUPFAM" id="SSF56954">
    <property type="entry name" value="Outer membrane efflux proteins (OEP)"/>
    <property type="match status" value="1"/>
</dbReference>
<dbReference type="PANTHER" id="PTHR30026">
    <property type="entry name" value="OUTER MEMBRANE PROTEIN TOLC"/>
    <property type="match status" value="1"/>
</dbReference>
<dbReference type="GO" id="GO:0015288">
    <property type="term" value="F:porin activity"/>
    <property type="evidence" value="ECO:0007669"/>
    <property type="project" value="TreeGrafter"/>
</dbReference>
<organism evidence="8">
    <name type="scientific">marine sediment metagenome</name>
    <dbReference type="NCBI Taxonomy" id="412755"/>
    <lineage>
        <taxon>unclassified sequences</taxon>
        <taxon>metagenomes</taxon>
        <taxon>ecological metagenomes</taxon>
    </lineage>
</organism>
<reference evidence="8" key="1">
    <citation type="journal article" date="2014" name="Front. Microbiol.">
        <title>High frequency of phylogenetically diverse reductive dehalogenase-homologous genes in deep subseafloor sedimentary metagenomes.</title>
        <authorList>
            <person name="Kawai M."/>
            <person name="Futagami T."/>
            <person name="Toyoda A."/>
            <person name="Takaki Y."/>
            <person name="Nishi S."/>
            <person name="Hori S."/>
            <person name="Arai W."/>
            <person name="Tsubouchi T."/>
            <person name="Morono Y."/>
            <person name="Uchiyama I."/>
            <person name="Ito T."/>
            <person name="Fujiyama A."/>
            <person name="Inagaki F."/>
            <person name="Takami H."/>
        </authorList>
    </citation>
    <scope>NUCLEOTIDE SEQUENCE</scope>
    <source>
        <strain evidence="8">Expedition CK06-06</strain>
    </source>
</reference>
<feature type="non-terminal residue" evidence="8">
    <location>
        <position position="324"/>
    </location>
</feature>
<feature type="non-terminal residue" evidence="8">
    <location>
        <position position="1"/>
    </location>
</feature>
<evidence type="ECO:0008006" key="9">
    <source>
        <dbReference type="Google" id="ProtNLM"/>
    </source>
</evidence>
<dbReference type="Gene3D" id="1.20.1600.10">
    <property type="entry name" value="Outer membrane efflux proteins (OEP)"/>
    <property type="match status" value="1"/>
</dbReference>
<evidence type="ECO:0000256" key="3">
    <source>
        <dbReference type="ARBA" id="ARBA00022452"/>
    </source>
</evidence>
<keyword evidence="7" id="KW-0175">Coiled coil</keyword>
<evidence type="ECO:0000256" key="1">
    <source>
        <dbReference type="ARBA" id="ARBA00004442"/>
    </source>
</evidence>
<keyword evidence="4" id="KW-0812">Transmembrane</keyword>
<dbReference type="PANTHER" id="PTHR30026:SF20">
    <property type="entry name" value="OUTER MEMBRANE PROTEIN TOLC"/>
    <property type="match status" value="1"/>
</dbReference>
<keyword evidence="3" id="KW-1134">Transmembrane beta strand</keyword>
<evidence type="ECO:0000256" key="4">
    <source>
        <dbReference type="ARBA" id="ARBA00022692"/>
    </source>
</evidence>
<comment type="caution">
    <text evidence="8">The sequence shown here is derived from an EMBL/GenBank/DDBJ whole genome shotgun (WGS) entry which is preliminary data.</text>
</comment>
<proteinExistence type="predicted"/>
<protein>
    <recommendedName>
        <fullName evidence="9">TolC family protein</fullName>
    </recommendedName>
</protein>
<keyword evidence="6" id="KW-0998">Cell outer membrane</keyword>
<dbReference type="GO" id="GO:0009279">
    <property type="term" value="C:cell outer membrane"/>
    <property type="evidence" value="ECO:0007669"/>
    <property type="project" value="UniProtKB-SubCell"/>
</dbReference>
<dbReference type="GO" id="GO:1990281">
    <property type="term" value="C:efflux pump complex"/>
    <property type="evidence" value="ECO:0007669"/>
    <property type="project" value="TreeGrafter"/>
</dbReference>
<dbReference type="Pfam" id="PF02321">
    <property type="entry name" value="OEP"/>
    <property type="match status" value="1"/>
</dbReference>
<accession>X0T2V2</accession>
<keyword evidence="5" id="KW-0472">Membrane</keyword>
<comment type="subcellular location">
    <subcellularLocation>
        <location evidence="1">Cell outer membrane</location>
    </subcellularLocation>
</comment>
<dbReference type="GO" id="GO:0015562">
    <property type="term" value="F:efflux transmembrane transporter activity"/>
    <property type="evidence" value="ECO:0007669"/>
    <property type="project" value="InterPro"/>
</dbReference>
<dbReference type="AlphaFoldDB" id="X0T2V2"/>
<evidence type="ECO:0000256" key="6">
    <source>
        <dbReference type="ARBA" id="ARBA00023237"/>
    </source>
</evidence>
<evidence type="ECO:0000256" key="7">
    <source>
        <dbReference type="SAM" id="Coils"/>
    </source>
</evidence>
<dbReference type="InterPro" id="IPR051906">
    <property type="entry name" value="TolC-like"/>
</dbReference>
<feature type="coiled-coil region" evidence="7">
    <location>
        <begin position="270"/>
        <end position="322"/>
    </location>
</feature>
<sequence length="324" mass="36870">AEFLPKLSTTYSYTRFDEERTFRSTLMAGGEVAVSSLDNYEWRGTVTQPLFTGFALISSFELAKLGIDQSEMNVELEKLGLALKVKEAYFNILISDKGIEVAESDVEFRESNLNVARSFYNVGMVPINDVLRAEVELASAQQNLVTARNTARLARCSFNTLLSRPILSSVDVQELLAFKPEKENFDEYVEQALENRPEMKLVNINILQVEQETRLAKSKNYPEIGFTFDYIKAGDEPSVSGSPFHDANEWRATAALSWTFWEWGKTHYAVKEKESVKRELMKTKLALEDNIRLEVKEAVLRLENAEENIPTTQKAIKQGEENLR</sequence>
<gene>
    <name evidence="8" type="ORF">S01H1_18657</name>
</gene>
<evidence type="ECO:0000313" key="8">
    <source>
        <dbReference type="EMBL" id="GAF82472.1"/>
    </source>
</evidence>
<keyword evidence="2" id="KW-0813">Transport</keyword>
<dbReference type="InterPro" id="IPR003423">
    <property type="entry name" value="OMP_efflux"/>
</dbReference>
<name>X0T2V2_9ZZZZ</name>